<dbReference type="InterPro" id="IPR036986">
    <property type="entry name" value="S4_RNA-bd_sf"/>
</dbReference>
<gene>
    <name evidence="3" type="ORF">AYP45_04825</name>
</gene>
<dbReference type="Proteomes" id="UP000189681">
    <property type="component" value="Unassembled WGS sequence"/>
</dbReference>
<proteinExistence type="predicted"/>
<dbReference type="AlphaFoldDB" id="A0A1V4AVN5"/>
<feature type="domain" description="RNA-binding S4" evidence="2">
    <location>
        <begin position="14"/>
        <end position="76"/>
    </location>
</feature>
<accession>A0A1V4AVN5</accession>
<dbReference type="PROSITE" id="PS50889">
    <property type="entry name" value="S4"/>
    <property type="match status" value="1"/>
</dbReference>
<sequence>MQKFILTREDRIHTLLNFIAGKLSLSKKKAKQLLDHRRVFVNKKRIWIASYQLKEGDFIEIHEEETGSSTFQKKCRPVSR</sequence>
<dbReference type="GO" id="GO:0003723">
    <property type="term" value="F:RNA binding"/>
    <property type="evidence" value="ECO:0007669"/>
    <property type="project" value="UniProtKB-KW"/>
</dbReference>
<dbReference type="CDD" id="cd00165">
    <property type="entry name" value="S4"/>
    <property type="match status" value="1"/>
</dbReference>
<dbReference type="InterPro" id="IPR002942">
    <property type="entry name" value="S4_RNA-bd"/>
</dbReference>
<comment type="caution">
    <text evidence="3">The sequence shown here is derived from an EMBL/GenBank/DDBJ whole genome shotgun (WGS) entry which is preliminary data.</text>
</comment>
<dbReference type="EMBL" id="AYTS01000041">
    <property type="protein sequence ID" value="OOP57193.1"/>
    <property type="molecule type" value="Genomic_DNA"/>
</dbReference>
<reference evidence="3 4" key="1">
    <citation type="journal article" date="2017" name="Water Res.">
        <title>Discovery and metagenomic analysis of an anammox bacterial enrichment related to Candidatus "Brocadia caroliniensis" in a full-scale glycerol-fed nitritation-denitritation separate centrate treatment process.</title>
        <authorList>
            <person name="Park H."/>
            <person name="Brotto A.C."/>
            <person name="van Loosdrecht M.C."/>
            <person name="Chandran K."/>
        </authorList>
    </citation>
    <scope>NUCLEOTIDE SEQUENCE [LARGE SCALE GENOMIC DNA]</scope>
    <source>
        <strain evidence="3">26THWARD</strain>
    </source>
</reference>
<dbReference type="Gene3D" id="3.10.290.10">
    <property type="entry name" value="RNA-binding S4 domain"/>
    <property type="match status" value="1"/>
</dbReference>
<dbReference type="Pfam" id="PF01479">
    <property type="entry name" value="S4"/>
    <property type="match status" value="1"/>
</dbReference>
<evidence type="ECO:0000259" key="2">
    <source>
        <dbReference type="SMART" id="SM00363"/>
    </source>
</evidence>
<evidence type="ECO:0000313" key="3">
    <source>
        <dbReference type="EMBL" id="OOP57193.1"/>
    </source>
</evidence>
<organism evidence="3 4">
    <name type="scientific">Candidatus Brocadia carolinensis</name>
    <dbReference type="NCBI Taxonomy" id="1004156"/>
    <lineage>
        <taxon>Bacteria</taxon>
        <taxon>Pseudomonadati</taxon>
        <taxon>Planctomycetota</taxon>
        <taxon>Candidatus Brocadiia</taxon>
        <taxon>Candidatus Brocadiales</taxon>
        <taxon>Candidatus Brocadiaceae</taxon>
        <taxon>Candidatus Brocadia</taxon>
    </lineage>
</organism>
<protein>
    <recommendedName>
        <fullName evidence="2">RNA-binding S4 domain-containing protein</fullName>
    </recommendedName>
</protein>
<name>A0A1V4AVN5_9BACT</name>
<dbReference type="SMART" id="SM00363">
    <property type="entry name" value="S4"/>
    <property type="match status" value="1"/>
</dbReference>
<evidence type="ECO:0000313" key="4">
    <source>
        <dbReference type="Proteomes" id="UP000189681"/>
    </source>
</evidence>
<evidence type="ECO:0000256" key="1">
    <source>
        <dbReference type="PROSITE-ProRule" id="PRU00182"/>
    </source>
</evidence>
<keyword evidence="1" id="KW-0694">RNA-binding</keyword>
<dbReference type="SUPFAM" id="SSF55174">
    <property type="entry name" value="Alpha-L RNA-binding motif"/>
    <property type="match status" value="1"/>
</dbReference>
<dbReference type="STRING" id="1004156.AYP45_04825"/>